<dbReference type="Pfam" id="PF00005">
    <property type="entry name" value="ABC_tran"/>
    <property type="match status" value="1"/>
</dbReference>
<evidence type="ECO:0000313" key="12">
    <source>
        <dbReference type="EMBL" id="MBB3996501.1"/>
    </source>
</evidence>
<dbReference type="PANTHER" id="PTHR42771">
    <property type="entry name" value="IRON(3+)-HYDROXAMATE IMPORT ATP-BINDING PROTEIN FHUC"/>
    <property type="match status" value="1"/>
</dbReference>
<dbReference type="SMART" id="SM00382">
    <property type="entry name" value="AAA"/>
    <property type="match status" value="1"/>
</dbReference>
<dbReference type="Proteomes" id="UP000542776">
    <property type="component" value="Unassembled WGS sequence"/>
</dbReference>
<keyword evidence="9" id="KW-0406">Ion transport</keyword>
<dbReference type="GO" id="GO:0016887">
    <property type="term" value="F:ATP hydrolysis activity"/>
    <property type="evidence" value="ECO:0007669"/>
    <property type="project" value="InterPro"/>
</dbReference>
<keyword evidence="8" id="KW-0408">Iron</keyword>
<evidence type="ECO:0000256" key="6">
    <source>
        <dbReference type="ARBA" id="ARBA00022741"/>
    </source>
</evidence>
<keyword evidence="7 12" id="KW-0067">ATP-binding</keyword>
<dbReference type="SUPFAM" id="SSF52540">
    <property type="entry name" value="P-loop containing nucleoside triphosphate hydrolases"/>
    <property type="match status" value="1"/>
</dbReference>
<feature type="domain" description="ABC transporter" evidence="11">
    <location>
        <begin position="3"/>
        <end position="239"/>
    </location>
</feature>
<dbReference type="PROSITE" id="PS50893">
    <property type="entry name" value="ABC_TRANSPORTER_2"/>
    <property type="match status" value="1"/>
</dbReference>
<evidence type="ECO:0000256" key="1">
    <source>
        <dbReference type="ARBA" id="ARBA00004202"/>
    </source>
</evidence>
<sequence length="256" mass="27942">MAYELEDVHLRIGDRTPLHPLTAAFPAGRFIGLVGHNGSGKSTLLKVLARQQEPSGGHVRFGPRALRDWSDRAFARHVAYLPQTLPPAPGMRVRDLVRLGRYPWHGPFGRFTAEDGRRVDDALDLTKLDDFADRLVEELSGGERQRAWIAMLVAQDAGCLLLDEPTSALDIAHQVEILQLVRDLSHERGIGVVAVLHDINMAARYCDEIMALKAGRLIARGTPAEIMTPPVLAEVFGIGMATLAHPTTGAPLAFAS</sequence>
<dbReference type="PANTHER" id="PTHR42771:SF2">
    <property type="entry name" value="IRON(3+)-HYDROXAMATE IMPORT ATP-BINDING PROTEIN FHUC"/>
    <property type="match status" value="1"/>
</dbReference>
<dbReference type="FunFam" id="3.40.50.300:FF:000134">
    <property type="entry name" value="Iron-enterobactin ABC transporter ATP-binding protein"/>
    <property type="match status" value="1"/>
</dbReference>
<organism evidence="12 13">
    <name type="scientific">Aureimonas pseudogalii</name>
    <dbReference type="NCBI Taxonomy" id="1744844"/>
    <lineage>
        <taxon>Bacteria</taxon>
        <taxon>Pseudomonadati</taxon>
        <taxon>Pseudomonadota</taxon>
        <taxon>Alphaproteobacteria</taxon>
        <taxon>Hyphomicrobiales</taxon>
        <taxon>Aurantimonadaceae</taxon>
        <taxon>Aureimonas</taxon>
    </lineage>
</organism>
<evidence type="ECO:0000256" key="2">
    <source>
        <dbReference type="ARBA" id="ARBA00005417"/>
    </source>
</evidence>
<evidence type="ECO:0000256" key="10">
    <source>
        <dbReference type="ARBA" id="ARBA00023136"/>
    </source>
</evidence>
<keyword evidence="3" id="KW-0813">Transport</keyword>
<comment type="subcellular location">
    <subcellularLocation>
        <location evidence="1">Cell membrane</location>
        <topology evidence="1">Peripheral membrane protein</topology>
    </subcellularLocation>
</comment>
<keyword evidence="5" id="KW-0410">Iron transport</keyword>
<dbReference type="AlphaFoldDB" id="A0A7W6E851"/>
<keyword evidence="6" id="KW-0547">Nucleotide-binding</keyword>
<proteinExistence type="inferred from homology"/>
<gene>
    <name evidence="12" type="ORF">GGR04_000322</name>
</gene>
<dbReference type="GO" id="GO:0005886">
    <property type="term" value="C:plasma membrane"/>
    <property type="evidence" value="ECO:0007669"/>
    <property type="project" value="UniProtKB-SubCell"/>
</dbReference>
<comment type="similarity">
    <text evidence="2">Belongs to the ABC transporter superfamily.</text>
</comment>
<dbReference type="Gene3D" id="3.40.50.300">
    <property type="entry name" value="P-loop containing nucleotide triphosphate hydrolases"/>
    <property type="match status" value="1"/>
</dbReference>
<keyword evidence="13" id="KW-1185">Reference proteome</keyword>
<dbReference type="InterPro" id="IPR051535">
    <property type="entry name" value="Siderophore_ABC-ATPase"/>
</dbReference>
<evidence type="ECO:0000313" key="13">
    <source>
        <dbReference type="Proteomes" id="UP000542776"/>
    </source>
</evidence>
<dbReference type="GO" id="GO:0006826">
    <property type="term" value="P:iron ion transport"/>
    <property type="evidence" value="ECO:0007669"/>
    <property type="project" value="UniProtKB-KW"/>
</dbReference>
<keyword evidence="10" id="KW-0472">Membrane</keyword>
<evidence type="ECO:0000256" key="4">
    <source>
        <dbReference type="ARBA" id="ARBA00022475"/>
    </source>
</evidence>
<dbReference type="RefSeq" id="WP_246392614.1">
    <property type="nucleotide sequence ID" value="NZ_JACIEK010000001.1"/>
</dbReference>
<evidence type="ECO:0000256" key="5">
    <source>
        <dbReference type="ARBA" id="ARBA00022496"/>
    </source>
</evidence>
<evidence type="ECO:0000256" key="9">
    <source>
        <dbReference type="ARBA" id="ARBA00023065"/>
    </source>
</evidence>
<keyword evidence="4" id="KW-1003">Cell membrane</keyword>
<accession>A0A7W6E851</accession>
<name>A0A7W6E851_9HYPH</name>
<dbReference type="InterPro" id="IPR003593">
    <property type="entry name" value="AAA+_ATPase"/>
</dbReference>
<evidence type="ECO:0000256" key="7">
    <source>
        <dbReference type="ARBA" id="ARBA00022840"/>
    </source>
</evidence>
<dbReference type="InterPro" id="IPR003439">
    <property type="entry name" value="ABC_transporter-like_ATP-bd"/>
</dbReference>
<evidence type="ECO:0000259" key="11">
    <source>
        <dbReference type="PROSITE" id="PS50893"/>
    </source>
</evidence>
<dbReference type="InterPro" id="IPR017871">
    <property type="entry name" value="ABC_transporter-like_CS"/>
</dbReference>
<evidence type="ECO:0000256" key="8">
    <source>
        <dbReference type="ARBA" id="ARBA00023004"/>
    </source>
</evidence>
<dbReference type="CDD" id="cd03214">
    <property type="entry name" value="ABC_Iron-Siderophores_B12_Hemin"/>
    <property type="match status" value="1"/>
</dbReference>
<dbReference type="GO" id="GO:0005524">
    <property type="term" value="F:ATP binding"/>
    <property type="evidence" value="ECO:0007669"/>
    <property type="project" value="UniProtKB-KW"/>
</dbReference>
<evidence type="ECO:0000256" key="3">
    <source>
        <dbReference type="ARBA" id="ARBA00022448"/>
    </source>
</evidence>
<dbReference type="EMBL" id="JACIEK010000001">
    <property type="protein sequence ID" value="MBB3996501.1"/>
    <property type="molecule type" value="Genomic_DNA"/>
</dbReference>
<protein>
    <submittedName>
        <fullName evidence="12">Iron complex transport system ATP-binding protein</fullName>
    </submittedName>
</protein>
<dbReference type="PROSITE" id="PS00211">
    <property type="entry name" value="ABC_TRANSPORTER_1"/>
    <property type="match status" value="1"/>
</dbReference>
<comment type="caution">
    <text evidence="12">The sequence shown here is derived from an EMBL/GenBank/DDBJ whole genome shotgun (WGS) entry which is preliminary data.</text>
</comment>
<dbReference type="InterPro" id="IPR027417">
    <property type="entry name" value="P-loop_NTPase"/>
</dbReference>
<reference evidence="12 13" key="1">
    <citation type="submission" date="2020-08" db="EMBL/GenBank/DDBJ databases">
        <title>Genomic Encyclopedia of Type Strains, Phase IV (KMG-IV): sequencing the most valuable type-strain genomes for metagenomic binning, comparative biology and taxonomic classification.</title>
        <authorList>
            <person name="Goeker M."/>
        </authorList>
    </citation>
    <scope>NUCLEOTIDE SEQUENCE [LARGE SCALE GENOMIC DNA]</scope>
    <source>
        <strain evidence="12 13">DSM 102238</strain>
    </source>
</reference>